<protein>
    <recommendedName>
        <fullName evidence="6">Integrase catalytic domain-containing protein</fullName>
    </recommendedName>
</protein>
<feature type="compositionally biased region" description="Acidic residues" evidence="5">
    <location>
        <begin position="1363"/>
        <end position="1382"/>
    </location>
</feature>
<evidence type="ECO:0000256" key="3">
    <source>
        <dbReference type="ARBA" id="ARBA00023242"/>
    </source>
</evidence>
<keyword evidence="3" id="KW-0539">Nucleus</keyword>
<dbReference type="InterPro" id="IPR036397">
    <property type="entry name" value="RNaseH_sf"/>
</dbReference>
<sequence length="1882" mass="212375">MLLAKKDKDKQVLLAEDHAWMESSSDSDQEINANMVSMAQIEKVLSDSEASSSSSDDKIAEDTLYNGRKGIGFENPSYFEKAKDLRPSLYDERVIGLGYTLMFLTHSDEALEIEKFKRARENKIKFAYNYENLNASYVNEKINFSDDYFQEIINPDFEKIDSLFQQTSSLKPYVPTVILEKIIIDLGDEVVSLLEKEKANLETIESLKSKGFESSENAISESENQSKNDCQVVEKGCDQVENSNVIASGMFKLNVSQSVSPSSMSKTSCASKNDEIKTKRKRRKRTSSKQNDKQVNNGVLHANRDFVHFSNLDTFSSVRRPKHNGVIWKKKWSSNTSNVDLSSVSHSKLNKDVKRYSRKDLLSCNNSHLEETSNAFVCNNAMNVSCNFRLNDSFDENNLFIFDDESVRNSQVSKMSFRKKPRASLNVRSKSNSDRSLPRTVHMWLPKMQPLAEPIIDSGCLKHMIGNRSLLINFVEKFLGTVRFGTNDFAVIAGYGDVVIGSMMIKKVYYVEGLGHNLFSIGQFCGKGLEVAFRKSTCFVRTEYGVDLLTGDHSSNLYTIALNEVALNSLACLLAKASSSQSWLWHQRLSHLNFTTINNLVKNNLVKGLPKMKFEKDHLCSTYEQGKIHRKHHKSKTAVASNKPLYLLHMDLCGPMRVASINGKRCVLVVVDDYLRYTWRVRTDNRTEFKIKTLAKFFDEVGITQQFSAARTPQQNGVVEIKNRTLVEAARTMLTFANLPLFLWAEAIATTYFTQNCSIIHKRFDKTPYELMNKRKPNIKFFHVFGCRCYLLNDYDDVGKLKAKGDIGVFVGYSKESASFRIYNKRTRKIHESVNVNFDEISEMASKQFSLEPGLTDLNEKGKSSNPSIMKSSTTNVVTSNVKIPSNEEEVFHESSESFQEESSSSSLNDDNKARLVAIGYSQQEGIDYDETFTPVARIEAIRLFLAYAAHKDFNFFQMDVKTTFLNGILKEEVYVGQPSGFVSTQYPDHVYALDKALYGLKQAPGHVEKPVDHTDYRSMIGSLMYVTSSRPDIMFATCMCARYQTNPNERHVSAVKRIFRYLKGTINLGLLYPKDYGFDLTAYSDADHVGCHLDRKSTSGSVQFIGDKLVCWSSKKQNCVSISTAKSEYVAISGCCAQVLWMRTQLTDYGFLYDKVPIYCDSKSAIAISCNPVQHTRTKHIDVRTEIDLPQSLPSKLGKLCLGLLKIQVAQKKVKIAFENVDSSSRVELIPSEIKMCYKVVLHFHKEFLVFSNFKEKETTYYFKIKCSSIKKKSSSKIPNENNSEMKLMKETSYELLKDKQKNNEAKMTLYNALPRKEYEAKVTAIEEAKYLVTLHFDELIGNLKVYVLILDNDKVTREQTSDDSDSQGGSDEDVDEEEEAEAFNLMARKPKVLSQVDPSYVISLIRKLLPPTMNATTTSESVTGCDVTTQGTNDVATNGSKCETMDVNDDHRHRSNEQEERNDDSSDREKDVGPSVGDDSWEEHGCVLWDLATSRTHAELMVQNLVLEVILATLTVSQSPRVTEIALGIIGNLACHEVSRKQIASVKGLVELIVDQLFVDDTPCLCEEFRLLTLGLQGSEAITWVRALQPENVLSRILWVVENTLNPQLLEKSVGFLLSISESQDEVRDIILPQLVKLGLPIILIGLLATEISKLEGDERLPERYPVLDVILRAIEALSVIDSCSQELCSSKKLLHLLATLIKLTDKIEVAASCVTAAVLIANLLSDSDGLILEINKDQLFLQGLLDIFPFASDDIEARNAIWDVISRQLAQVQEGETNPLKLHQYVSVLASKSDLIEEELLDHQLAAANKDQENSTISSRNLHIRTAALKRIDSIVIQWLTSKDRDSPINVTENYLVNERDLDRLKDCCQKYSNDFGSS</sequence>
<dbReference type="SUPFAM" id="SSF56672">
    <property type="entry name" value="DNA/RNA polymerases"/>
    <property type="match status" value="1"/>
</dbReference>
<dbReference type="InterPro" id="IPR025724">
    <property type="entry name" value="GAG-pre-integrase_dom"/>
</dbReference>
<gene>
    <name evidence="7" type="ORF">Tci_064493</name>
</gene>
<dbReference type="CDD" id="cd09272">
    <property type="entry name" value="RNase_HI_RT_Ty1"/>
    <property type="match status" value="1"/>
</dbReference>
<dbReference type="GO" id="GO:0015074">
    <property type="term" value="P:DNA integration"/>
    <property type="evidence" value="ECO:0007669"/>
    <property type="project" value="InterPro"/>
</dbReference>
<dbReference type="PANTHER" id="PTHR23424:SF23">
    <property type="entry name" value="PROTEIN SAAL1"/>
    <property type="match status" value="1"/>
</dbReference>
<proteinExistence type="inferred from homology"/>
<dbReference type="PROSITE" id="PS50994">
    <property type="entry name" value="INTEGRASE"/>
    <property type="match status" value="1"/>
</dbReference>
<evidence type="ECO:0000256" key="2">
    <source>
        <dbReference type="ARBA" id="ARBA00022750"/>
    </source>
</evidence>
<feature type="compositionally biased region" description="Basic residues" evidence="5">
    <location>
        <begin position="278"/>
        <end position="287"/>
    </location>
</feature>
<comment type="subcellular location">
    <subcellularLocation>
        <location evidence="1">Nucleus</location>
    </subcellularLocation>
</comment>
<reference evidence="7" key="1">
    <citation type="journal article" date="2019" name="Sci. Rep.">
        <title>Draft genome of Tanacetum cinerariifolium, the natural source of mosquito coil.</title>
        <authorList>
            <person name="Yamashiro T."/>
            <person name="Shiraishi A."/>
            <person name="Satake H."/>
            <person name="Nakayama K."/>
        </authorList>
    </citation>
    <scope>NUCLEOTIDE SEQUENCE</scope>
</reference>
<evidence type="ECO:0000256" key="4">
    <source>
        <dbReference type="ARBA" id="ARBA00038401"/>
    </source>
</evidence>
<evidence type="ECO:0000256" key="1">
    <source>
        <dbReference type="ARBA" id="ARBA00004123"/>
    </source>
</evidence>
<dbReference type="Pfam" id="PF13976">
    <property type="entry name" value="gag_pre-integrs"/>
    <property type="match status" value="1"/>
</dbReference>
<organism evidence="7">
    <name type="scientific">Tanacetum cinerariifolium</name>
    <name type="common">Dalmatian daisy</name>
    <name type="synonym">Chrysanthemum cinerariifolium</name>
    <dbReference type="NCBI Taxonomy" id="118510"/>
    <lineage>
        <taxon>Eukaryota</taxon>
        <taxon>Viridiplantae</taxon>
        <taxon>Streptophyta</taxon>
        <taxon>Embryophyta</taxon>
        <taxon>Tracheophyta</taxon>
        <taxon>Spermatophyta</taxon>
        <taxon>Magnoliopsida</taxon>
        <taxon>eudicotyledons</taxon>
        <taxon>Gunneridae</taxon>
        <taxon>Pentapetalae</taxon>
        <taxon>asterids</taxon>
        <taxon>campanulids</taxon>
        <taxon>Asterales</taxon>
        <taxon>Asteraceae</taxon>
        <taxon>Asteroideae</taxon>
        <taxon>Anthemideae</taxon>
        <taxon>Anthemidinae</taxon>
        <taxon>Tanacetum</taxon>
    </lineage>
</organism>
<dbReference type="InterPro" id="IPR054722">
    <property type="entry name" value="PolX-like_BBD"/>
</dbReference>
<dbReference type="InterPro" id="IPR012337">
    <property type="entry name" value="RNaseH-like_sf"/>
</dbReference>
<evidence type="ECO:0000256" key="5">
    <source>
        <dbReference type="SAM" id="MobiDB-lite"/>
    </source>
</evidence>
<feature type="region of interest" description="Disordered" evidence="5">
    <location>
        <begin position="1359"/>
        <end position="1382"/>
    </location>
</feature>
<accession>A0A6L2P640</accession>
<dbReference type="InterPro" id="IPR057670">
    <property type="entry name" value="SH3_retrovirus"/>
</dbReference>
<dbReference type="Pfam" id="PF07727">
    <property type="entry name" value="RVT_2"/>
    <property type="match status" value="1"/>
</dbReference>
<dbReference type="InterPro" id="IPR011989">
    <property type="entry name" value="ARM-like"/>
</dbReference>
<comment type="similarity">
    <text evidence="4">Belongs to the SAAL1 family.</text>
</comment>
<evidence type="ECO:0000313" key="7">
    <source>
        <dbReference type="EMBL" id="GEU92515.1"/>
    </source>
</evidence>
<dbReference type="InterPro" id="IPR052464">
    <property type="entry name" value="Synovial_Prolif_Regulator"/>
</dbReference>
<comment type="caution">
    <text evidence="7">The sequence shown here is derived from an EMBL/GenBank/DDBJ whole genome shotgun (WGS) entry which is preliminary data.</text>
</comment>
<feature type="compositionally biased region" description="Basic and acidic residues" evidence="5">
    <location>
        <begin position="1450"/>
        <end position="1474"/>
    </location>
</feature>
<keyword evidence="2" id="KW-0645">Protease</keyword>
<feature type="region of interest" description="Disordered" evidence="5">
    <location>
        <begin position="259"/>
        <end position="297"/>
    </location>
</feature>
<evidence type="ECO:0000259" key="6">
    <source>
        <dbReference type="PROSITE" id="PS50994"/>
    </source>
</evidence>
<dbReference type="Gene3D" id="3.30.420.10">
    <property type="entry name" value="Ribonuclease H-like superfamily/Ribonuclease H"/>
    <property type="match status" value="1"/>
</dbReference>
<dbReference type="Pfam" id="PF22936">
    <property type="entry name" value="Pol_BBD"/>
    <property type="match status" value="1"/>
</dbReference>
<feature type="compositionally biased region" description="Low complexity" evidence="5">
    <location>
        <begin position="259"/>
        <end position="268"/>
    </location>
</feature>
<dbReference type="Pfam" id="PF25597">
    <property type="entry name" value="SH3_retrovirus"/>
    <property type="match status" value="1"/>
</dbReference>
<feature type="region of interest" description="Disordered" evidence="5">
    <location>
        <begin position="1417"/>
        <end position="1481"/>
    </location>
</feature>
<dbReference type="Gene3D" id="1.25.10.10">
    <property type="entry name" value="Leucine-rich Repeat Variant"/>
    <property type="match status" value="1"/>
</dbReference>
<dbReference type="SUPFAM" id="SSF53098">
    <property type="entry name" value="Ribonuclease H-like"/>
    <property type="match status" value="1"/>
</dbReference>
<dbReference type="PANTHER" id="PTHR23424">
    <property type="entry name" value="SERUM AMYLOID A"/>
    <property type="match status" value="1"/>
</dbReference>
<name>A0A6L2P640_TANCI</name>
<dbReference type="InterPro" id="IPR001584">
    <property type="entry name" value="Integrase_cat-core"/>
</dbReference>
<feature type="domain" description="Integrase catalytic" evidence="6">
    <location>
        <begin position="681"/>
        <end position="776"/>
    </location>
</feature>
<keyword evidence="2" id="KW-0064">Aspartyl protease</keyword>
<dbReference type="InterPro" id="IPR016024">
    <property type="entry name" value="ARM-type_fold"/>
</dbReference>
<feature type="compositionally biased region" description="Polar residues" evidence="5">
    <location>
        <begin position="1417"/>
        <end position="1443"/>
    </location>
</feature>
<keyword evidence="2" id="KW-0378">Hydrolase</keyword>
<dbReference type="GO" id="GO:0004190">
    <property type="term" value="F:aspartic-type endopeptidase activity"/>
    <property type="evidence" value="ECO:0007669"/>
    <property type="project" value="UniProtKB-KW"/>
</dbReference>
<dbReference type="InterPro" id="IPR013103">
    <property type="entry name" value="RVT_2"/>
</dbReference>
<dbReference type="GO" id="GO:0005634">
    <property type="term" value="C:nucleus"/>
    <property type="evidence" value="ECO:0007669"/>
    <property type="project" value="UniProtKB-SubCell"/>
</dbReference>
<dbReference type="InterPro" id="IPR043502">
    <property type="entry name" value="DNA/RNA_pol_sf"/>
</dbReference>
<dbReference type="GO" id="GO:0003676">
    <property type="term" value="F:nucleic acid binding"/>
    <property type="evidence" value="ECO:0007669"/>
    <property type="project" value="InterPro"/>
</dbReference>
<dbReference type="EMBL" id="BKCJ010010646">
    <property type="protein sequence ID" value="GEU92515.1"/>
    <property type="molecule type" value="Genomic_DNA"/>
</dbReference>
<dbReference type="SUPFAM" id="SSF48371">
    <property type="entry name" value="ARM repeat"/>
    <property type="match status" value="1"/>
</dbReference>